<evidence type="ECO:0000256" key="1">
    <source>
        <dbReference type="SAM" id="SignalP"/>
    </source>
</evidence>
<organism evidence="3 5">
    <name type="scientific">Rhizobium sullae</name>
    <name type="common">Rhizobium hedysari</name>
    <dbReference type="NCBI Taxonomy" id="50338"/>
    <lineage>
        <taxon>Bacteria</taxon>
        <taxon>Pseudomonadati</taxon>
        <taxon>Pseudomonadota</taxon>
        <taxon>Alphaproteobacteria</taxon>
        <taxon>Hyphomicrobiales</taxon>
        <taxon>Rhizobiaceae</taxon>
        <taxon>Rhizobium/Agrobacterium group</taxon>
        <taxon>Rhizobium</taxon>
    </lineage>
</organism>
<evidence type="ECO:0000259" key="2">
    <source>
        <dbReference type="Pfam" id="PF03625"/>
    </source>
</evidence>
<proteinExistence type="predicted"/>
<keyword evidence="1" id="KW-0732">Signal</keyword>
<keyword evidence="4" id="KW-0614">Plasmid</keyword>
<dbReference type="AlphaFoldDB" id="A0A2N0D1J6"/>
<protein>
    <submittedName>
        <fullName evidence="3">DUF302 domain-containing protein</fullName>
    </submittedName>
</protein>
<accession>A0A2N0D1J6</accession>
<evidence type="ECO:0000313" key="3">
    <source>
        <dbReference type="EMBL" id="PKA39928.1"/>
    </source>
</evidence>
<evidence type="ECO:0000313" key="5">
    <source>
        <dbReference type="Proteomes" id="UP000232164"/>
    </source>
</evidence>
<dbReference type="EMBL" id="CP104144">
    <property type="protein sequence ID" value="UWU16914.1"/>
    <property type="molecule type" value="Genomic_DNA"/>
</dbReference>
<dbReference type="InterPro" id="IPR005180">
    <property type="entry name" value="DUF302"/>
</dbReference>
<dbReference type="RefSeq" id="WP_027512765.1">
    <property type="nucleotide sequence ID" value="NZ_CP104144.1"/>
</dbReference>
<keyword evidence="6" id="KW-1185">Reference proteome</keyword>
<reference evidence="4" key="3">
    <citation type="submission" date="2022-09" db="EMBL/GenBank/DDBJ databases">
        <title>Australian commercial rhizobial inoculants.</title>
        <authorList>
            <person name="Kohlmeier M.G."/>
            <person name="O'Hara G.W."/>
            <person name="Colombi E."/>
            <person name="Ramsay J.P."/>
            <person name="Terpolilli J."/>
        </authorList>
    </citation>
    <scope>NUCLEOTIDE SEQUENCE</scope>
    <source>
        <strain evidence="4">WSM1592</strain>
        <plasmid evidence="4">pWSM1592_1</plasmid>
    </source>
</reference>
<dbReference type="CDD" id="cd14797">
    <property type="entry name" value="DUF302"/>
    <property type="match status" value="1"/>
</dbReference>
<dbReference type="SUPFAM" id="SSF103247">
    <property type="entry name" value="TT1751-like"/>
    <property type="match status" value="1"/>
</dbReference>
<sequence>MFRALVATAAMIIMTVANQAAHAESPDLIVKESAVDFATTVRHLQAEIEKRGAKIVAIVDHAAAANASGFKLRPTTVLIFGNPILGTPLMEGRQTAGLDLPLRVLVWQDASNKVQIGYWPPSRIADTHGIENKRDIMDKMTTALNAITDAAAKR</sequence>
<feature type="domain" description="DUF302" evidence="2">
    <location>
        <begin position="59"/>
        <end position="120"/>
    </location>
</feature>
<gene>
    <name evidence="3" type="ORF">CWR43_30110</name>
    <name evidence="4" type="ORF">N2599_29310</name>
</gene>
<dbReference type="Proteomes" id="UP000232164">
    <property type="component" value="Unassembled WGS sequence"/>
</dbReference>
<dbReference type="InterPro" id="IPR035923">
    <property type="entry name" value="TT1751-like_sf"/>
</dbReference>
<dbReference type="PANTHER" id="PTHR38342">
    <property type="entry name" value="SLR5037 PROTEIN"/>
    <property type="match status" value="1"/>
</dbReference>
<dbReference type="EMBL" id="PIQN01000025">
    <property type="protein sequence ID" value="PKA39928.1"/>
    <property type="molecule type" value="Genomic_DNA"/>
</dbReference>
<feature type="chain" id="PRO_5014832281" evidence="1">
    <location>
        <begin position="20"/>
        <end position="154"/>
    </location>
</feature>
<geneLocation type="plasmid" evidence="4 6">
    <name>pWSM1592_1</name>
</geneLocation>
<dbReference type="Pfam" id="PF03625">
    <property type="entry name" value="DUF302"/>
    <property type="match status" value="1"/>
</dbReference>
<feature type="signal peptide" evidence="1">
    <location>
        <begin position="1"/>
        <end position="19"/>
    </location>
</feature>
<reference evidence="3 5" key="2">
    <citation type="submission" date="2017-12" db="EMBL/GenBank/DDBJ databases">
        <title>Genome sequence of Rhizobium sullae HCNT1 isolated from Sulla coronaria nodules and featuring peculiar denitrification phenotypes.</title>
        <authorList>
            <person name="De Diego-Diaz B."/>
            <person name="Treu L."/>
            <person name="Campanaro S."/>
            <person name="Da Silva Duarte V."/>
            <person name="Basaglia M."/>
            <person name="Favaro L."/>
            <person name="Casella S."/>
            <person name="Squartini A."/>
        </authorList>
    </citation>
    <scope>NUCLEOTIDE SEQUENCE [LARGE SCALE GENOMIC DNA]</scope>
    <source>
        <strain evidence="3 5">HCNT1</strain>
    </source>
</reference>
<evidence type="ECO:0000313" key="6">
    <source>
        <dbReference type="Proteomes" id="UP001060123"/>
    </source>
</evidence>
<dbReference type="Gene3D" id="3.30.310.70">
    <property type="entry name" value="TT1751-like domain"/>
    <property type="match status" value="1"/>
</dbReference>
<evidence type="ECO:0000313" key="4">
    <source>
        <dbReference type="EMBL" id="UWU16914.1"/>
    </source>
</evidence>
<dbReference type="Proteomes" id="UP001060123">
    <property type="component" value="Plasmid pWSM1592_1"/>
</dbReference>
<dbReference type="PANTHER" id="PTHR38342:SF2">
    <property type="entry name" value="INNER MEMBRANE OR EXPORTED"/>
    <property type="match status" value="1"/>
</dbReference>
<name>A0A2N0D1J6_RHISU</name>
<reference evidence="3 5" key="1">
    <citation type="submission" date="2017-11" db="EMBL/GenBank/DDBJ databases">
        <authorList>
            <person name="Han C.G."/>
        </authorList>
    </citation>
    <scope>NUCLEOTIDE SEQUENCE [LARGE SCALE GENOMIC DNA]</scope>
    <source>
        <strain evidence="3 5">HCNT1</strain>
    </source>
</reference>